<proteinExistence type="predicted"/>
<comment type="caution">
    <text evidence="1">The sequence shown here is derived from an EMBL/GenBank/DDBJ whole genome shotgun (WGS) entry which is preliminary data.</text>
</comment>
<evidence type="ECO:0000313" key="1">
    <source>
        <dbReference type="EMBL" id="GAF69938.1"/>
    </source>
</evidence>
<organism evidence="1">
    <name type="scientific">marine sediment metagenome</name>
    <dbReference type="NCBI Taxonomy" id="412755"/>
    <lineage>
        <taxon>unclassified sequences</taxon>
        <taxon>metagenomes</taxon>
        <taxon>ecological metagenomes</taxon>
    </lineage>
</organism>
<dbReference type="EMBL" id="BARS01007835">
    <property type="protein sequence ID" value="GAF69938.1"/>
    <property type="molecule type" value="Genomic_DNA"/>
</dbReference>
<name>X0RMB7_9ZZZZ</name>
<feature type="non-terminal residue" evidence="1">
    <location>
        <position position="1"/>
    </location>
</feature>
<dbReference type="AlphaFoldDB" id="X0RMB7"/>
<sequence>VDVSDAGRVNWAGVWDGPMTGSIALMGIFTPPAGATTIIMRFKNSVGASGLAAFRRISAFEMKK</sequence>
<reference evidence="1" key="1">
    <citation type="journal article" date="2014" name="Front. Microbiol.">
        <title>High frequency of phylogenetically diverse reductive dehalogenase-homologous genes in deep subseafloor sedimentary metagenomes.</title>
        <authorList>
            <person name="Kawai M."/>
            <person name="Futagami T."/>
            <person name="Toyoda A."/>
            <person name="Takaki Y."/>
            <person name="Nishi S."/>
            <person name="Hori S."/>
            <person name="Arai W."/>
            <person name="Tsubouchi T."/>
            <person name="Morono Y."/>
            <person name="Uchiyama I."/>
            <person name="Ito T."/>
            <person name="Fujiyama A."/>
            <person name="Inagaki F."/>
            <person name="Takami H."/>
        </authorList>
    </citation>
    <scope>NUCLEOTIDE SEQUENCE</scope>
    <source>
        <strain evidence="1">Expedition CK06-06</strain>
    </source>
</reference>
<gene>
    <name evidence="1" type="ORF">S01H1_15019</name>
</gene>
<protein>
    <submittedName>
        <fullName evidence="1">Uncharacterized protein</fullName>
    </submittedName>
</protein>
<accession>X0RMB7</accession>